<dbReference type="RefSeq" id="WP_030254494.1">
    <property type="nucleotide sequence ID" value="NZ_JBHEZZ010000009.1"/>
</dbReference>
<dbReference type="Gene3D" id="3.90.1680.10">
    <property type="entry name" value="SOS response associated peptidase-like"/>
    <property type="match status" value="1"/>
</dbReference>
<dbReference type="EC" id="3.4.-.-" evidence="8"/>
<keyword evidence="4 8" id="KW-0378">Hydrolase</keyword>
<dbReference type="InterPro" id="IPR036590">
    <property type="entry name" value="SRAP-like"/>
</dbReference>
<reference evidence="9 10" key="1">
    <citation type="submission" date="2024-09" db="EMBL/GenBank/DDBJ databases">
        <authorList>
            <person name="Lee S.D."/>
        </authorList>
    </citation>
    <scope>NUCLEOTIDE SEQUENCE [LARGE SCALE GENOMIC DNA]</scope>
    <source>
        <strain evidence="9 10">N1-5</strain>
    </source>
</reference>
<dbReference type="Proteomes" id="UP001592528">
    <property type="component" value="Unassembled WGS sequence"/>
</dbReference>
<keyword evidence="6" id="KW-0238">DNA-binding</keyword>
<dbReference type="EMBL" id="JBHEZZ010000009">
    <property type="protein sequence ID" value="MFC1403233.1"/>
    <property type="molecule type" value="Genomic_DNA"/>
</dbReference>
<evidence type="ECO:0000256" key="6">
    <source>
        <dbReference type="ARBA" id="ARBA00023125"/>
    </source>
</evidence>
<dbReference type="InterPro" id="IPR003738">
    <property type="entry name" value="SRAP"/>
</dbReference>
<dbReference type="SUPFAM" id="SSF143081">
    <property type="entry name" value="BB1717-like"/>
    <property type="match status" value="1"/>
</dbReference>
<accession>A0ABV6UP32</accession>
<comment type="similarity">
    <text evidence="1 8">Belongs to the SOS response-associated peptidase family.</text>
</comment>
<evidence type="ECO:0000313" key="9">
    <source>
        <dbReference type="EMBL" id="MFC1403233.1"/>
    </source>
</evidence>
<evidence type="ECO:0000256" key="7">
    <source>
        <dbReference type="ARBA" id="ARBA00023239"/>
    </source>
</evidence>
<keyword evidence="2 8" id="KW-0645">Protease</keyword>
<evidence type="ECO:0000256" key="3">
    <source>
        <dbReference type="ARBA" id="ARBA00022763"/>
    </source>
</evidence>
<evidence type="ECO:0000313" key="10">
    <source>
        <dbReference type="Proteomes" id="UP001592528"/>
    </source>
</evidence>
<protein>
    <recommendedName>
        <fullName evidence="8">Abasic site processing protein</fullName>
        <ecNumber evidence="8">3.4.-.-</ecNumber>
    </recommendedName>
</protein>
<keyword evidence="5" id="KW-0190">Covalent protein-DNA linkage</keyword>
<dbReference type="Pfam" id="PF02586">
    <property type="entry name" value="SRAP"/>
    <property type="match status" value="1"/>
</dbReference>
<keyword evidence="10" id="KW-1185">Reference proteome</keyword>
<dbReference type="PANTHER" id="PTHR13604">
    <property type="entry name" value="DC12-RELATED"/>
    <property type="match status" value="1"/>
</dbReference>
<comment type="caution">
    <text evidence="9">The sequence shown here is derived from an EMBL/GenBank/DDBJ whole genome shotgun (WGS) entry which is preliminary data.</text>
</comment>
<evidence type="ECO:0000256" key="4">
    <source>
        <dbReference type="ARBA" id="ARBA00022801"/>
    </source>
</evidence>
<proteinExistence type="inferred from homology"/>
<keyword evidence="3" id="KW-0227">DNA damage</keyword>
<name>A0ABV6UP32_9ACTN</name>
<evidence type="ECO:0000256" key="5">
    <source>
        <dbReference type="ARBA" id="ARBA00023124"/>
    </source>
</evidence>
<evidence type="ECO:0000256" key="1">
    <source>
        <dbReference type="ARBA" id="ARBA00008136"/>
    </source>
</evidence>
<keyword evidence="7" id="KW-0456">Lyase</keyword>
<evidence type="ECO:0000256" key="2">
    <source>
        <dbReference type="ARBA" id="ARBA00022670"/>
    </source>
</evidence>
<organism evidence="9 10">
    <name type="scientific">Streptacidiphilus cavernicola</name>
    <dbReference type="NCBI Taxonomy" id="3342716"/>
    <lineage>
        <taxon>Bacteria</taxon>
        <taxon>Bacillati</taxon>
        <taxon>Actinomycetota</taxon>
        <taxon>Actinomycetes</taxon>
        <taxon>Kitasatosporales</taxon>
        <taxon>Streptomycetaceae</taxon>
        <taxon>Streptacidiphilus</taxon>
    </lineage>
</organism>
<evidence type="ECO:0000256" key="8">
    <source>
        <dbReference type="RuleBase" id="RU364100"/>
    </source>
</evidence>
<dbReference type="PANTHER" id="PTHR13604:SF0">
    <property type="entry name" value="ABASIC SITE PROCESSING PROTEIN HMCES"/>
    <property type="match status" value="1"/>
</dbReference>
<sequence>MCGRYVSTRSPLDLATTYRASLLDPGQELGPSWNIAPTDLVWGVLERAFDGDGGVQRNLRPLRWGLVPSWAKTMEGSARMINARMETVHEKPAYRAAFTRRRCLLPADGYFEWEPVPARGGAKAYKQPYLLSPEDGSGMSMAGLYELWRDPAHRDDPDGWVASCTIITTEATDAAGRVHPRMPLTVSAEHWDDWLDPQHQDVADLRALLEKPAAGHLSVQPVSTAVNSVRNNGPELVTPVTAP</sequence>
<gene>
    <name evidence="9" type="ORF">ACEZDJ_18240</name>
</gene>
<dbReference type="GO" id="GO:0016787">
    <property type="term" value="F:hydrolase activity"/>
    <property type="evidence" value="ECO:0007669"/>
    <property type="project" value="UniProtKB-KW"/>
</dbReference>